<dbReference type="AlphaFoldDB" id="A0A2S3ZWN4"/>
<dbReference type="InterPro" id="IPR011701">
    <property type="entry name" value="MFS"/>
</dbReference>
<feature type="transmembrane region" description="Helical" evidence="2">
    <location>
        <begin position="363"/>
        <end position="382"/>
    </location>
</feature>
<reference evidence="3 4" key="1">
    <citation type="submission" date="2018-01" db="EMBL/GenBank/DDBJ databases">
        <title>Arthrobacter sp. nov., from glaciers in China.</title>
        <authorList>
            <person name="Liu Q."/>
            <person name="Xin Y.-H."/>
        </authorList>
    </citation>
    <scope>NUCLEOTIDE SEQUENCE [LARGE SCALE GENOMIC DNA]</scope>
    <source>
        <strain evidence="3 4">HLT2-12-2</strain>
    </source>
</reference>
<evidence type="ECO:0008006" key="5">
    <source>
        <dbReference type="Google" id="ProtNLM"/>
    </source>
</evidence>
<feature type="transmembrane region" description="Helical" evidence="2">
    <location>
        <begin position="339"/>
        <end position="357"/>
    </location>
</feature>
<comment type="caution">
    <text evidence="3">The sequence shown here is derived from an EMBL/GenBank/DDBJ whole genome shotgun (WGS) entry which is preliminary data.</text>
</comment>
<dbReference type="GO" id="GO:0022857">
    <property type="term" value="F:transmembrane transporter activity"/>
    <property type="evidence" value="ECO:0007669"/>
    <property type="project" value="InterPro"/>
</dbReference>
<dbReference type="EMBL" id="PPXC01000006">
    <property type="protein sequence ID" value="POH73685.1"/>
    <property type="molecule type" value="Genomic_DNA"/>
</dbReference>
<feature type="transmembrane region" description="Helical" evidence="2">
    <location>
        <begin position="309"/>
        <end position="327"/>
    </location>
</feature>
<feature type="transmembrane region" description="Helical" evidence="2">
    <location>
        <begin position="222"/>
        <end position="242"/>
    </location>
</feature>
<organism evidence="3 4">
    <name type="scientific">Arthrobacter glacialis</name>
    <dbReference type="NCBI Taxonomy" id="1664"/>
    <lineage>
        <taxon>Bacteria</taxon>
        <taxon>Bacillati</taxon>
        <taxon>Actinomycetota</taxon>
        <taxon>Actinomycetes</taxon>
        <taxon>Micrococcales</taxon>
        <taxon>Micrococcaceae</taxon>
        <taxon>Arthrobacter</taxon>
    </lineage>
</organism>
<protein>
    <recommendedName>
        <fullName evidence="5">MFS transporter</fullName>
    </recommendedName>
</protein>
<feature type="transmembrane region" description="Helical" evidence="2">
    <location>
        <begin position="402"/>
        <end position="420"/>
    </location>
</feature>
<feature type="transmembrane region" description="Helical" evidence="2">
    <location>
        <begin position="426"/>
        <end position="444"/>
    </location>
</feature>
<keyword evidence="2" id="KW-0812">Transmembrane</keyword>
<evidence type="ECO:0000256" key="2">
    <source>
        <dbReference type="SAM" id="Phobius"/>
    </source>
</evidence>
<feature type="transmembrane region" description="Helical" evidence="2">
    <location>
        <begin position="103"/>
        <end position="121"/>
    </location>
</feature>
<dbReference type="SUPFAM" id="SSF103473">
    <property type="entry name" value="MFS general substrate transporter"/>
    <property type="match status" value="1"/>
</dbReference>
<dbReference type="PANTHER" id="PTHR23534:SF1">
    <property type="entry name" value="MAJOR FACILITATOR SUPERFAMILY PROTEIN"/>
    <property type="match status" value="1"/>
</dbReference>
<sequence>MPKSRGRTSGKARTATLIRPLPVSGWAPLPARVAGYFCIVAILPLSAQLSQWNCGSMTHHASSFRNLLPRLIAAQACYYMIVSIDLTLTGLVGMSLAPTPMLMTLPLSLIVVVGTACSFIAGHAAARFGYRPVMMAGSLTAVVGGVLSAVAVASQSFTLFCLGTALTGGYRAVGGFLRFVAAEFAPPARRERALALVMYGGIIAAALGPFAAVAASKAAEQPFVGSCVLIAILGVGALCLASSMPPSTGGGMEINDPAIKIRDRAGNPRFQQAVLVLTGSGLVMTLVMATGPLANHHVGHSPALGATMIQWHLIGMFAPSALSALFLKKFGVFKTNVAGGFIMASGCALGIITHSGWAMTVTLALVGVGWNILFVAGSALLLQSYPQGRGAKLQGFTDGATAAISAAGSFAAAGLLQLLGWGGVNALALTTTAAMLAVLAWLTIRTGSRRSPVHPSSPVAAGTGDQAAVDRSEGAAAGMSS</sequence>
<feature type="transmembrane region" description="Helical" evidence="2">
    <location>
        <begin position="193"/>
        <end position="216"/>
    </location>
</feature>
<dbReference type="Pfam" id="PF07690">
    <property type="entry name" value="MFS_1"/>
    <property type="match status" value="1"/>
</dbReference>
<proteinExistence type="predicted"/>
<feature type="region of interest" description="Disordered" evidence="1">
    <location>
        <begin position="448"/>
        <end position="481"/>
    </location>
</feature>
<accession>A0A2S3ZWN4</accession>
<name>A0A2S3ZWN4_ARTGL</name>
<feature type="transmembrane region" description="Helical" evidence="2">
    <location>
        <begin position="133"/>
        <end position="151"/>
    </location>
</feature>
<evidence type="ECO:0000313" key="3">
    <source>
        <dbReference type="EMBL" id="POH73685.1"/>
    </source>
</evidence>
<gene>
    <name evidence="3" type="ORF">CVS27_10030</name>
</gene>
<dbReference type="Proteomes" id="UP000237061">
    <property type="component" value="Unassembled WGS sequence"/>
</dbReference>
<dbReference type="PANTHER" id="PTHR23534">
    <property type="entry name" value="MFS PERMEASE"/>
    <property type="match status" value="1"/>
</dbReference>
<evidence type="ECO:0000256" key="1">
    <source>
        <dbReference type="SAM" id="MobiDB-lite"/>
    </source>
</evidence>
<evidence type="ECO:0000313" key="4">
    <source>
        <dbReference type="Proteomes" id="UP000237061"/>
    </source>
</evidence>
<keyword evidence="4" id="KW-1185">Reference proteome</keyword>
<feature type="transmembrane region" description="Helical" evidence="2">
    <location>
        <begin position="76"/>
        <end position="97"/>
    </location>
</feature>
<keyword evidence="2" id="KW-0472">Membrane</keyword>
<feature type="transmembrane region" description="Helical" evidence="2">
    <location>
        <begin position="270"/>
        <end position="289"/>
    </location>
</feature>
<feature type="transmembrane region" description="Helical" evidence="2">
    <location>
        <begin position="157"/>
        <end position="181"/>
    </location>
</feature>
<keyword evidence="2" id="KW-1133">Transmembrane helix</keyword>
<dbReference type="InterPro" id="IPR036259">
    <property type="entry name" value="MFS_trans_sf"/>
</dbReference>
<dbReference type="Gene3D" id="1.20.1250.20">
    <property type="entry name" value="MFS general substrate transporter like domains"/>
    <property type="match status" value="1"/>
</dbReference>